<dbReference type="EMBL" id="AFQF01000780">
    <property type="protein sequence ID" value="EGU86869.1"/>
    <property type="molecule type" value="Genomic_DNA"/>
</dbReference>
<reference evidence="1" key="1">
    <citation type="journal article" date="2012" name="Mol. Plant Microbe Interact.">
        <title>A highly conserved effector in Fusarium oxysporum is required for full virulence on Arabidopsis.</title>
        <authorList>
            <person name="Thatcher L.F."/>
            <person name="Gardiner D.M."/>
            <person name="Kazan K."/>
            <person name="Manners J."/>
        </authorList>
    </citation>
    <scope>NUCLEOTIDE SEQUENCE [LARGE SCALE GENOMIC DNA]</scope>
    <source>
        <strain evidence="1">Fo5176</strain>
    </source>
</reference>
<proteinExistence type="predicted"/>
<evidence type="ECO:0000313" key="1">
    <source>
        <dbReference type="EMBL" id="EGU86869.1"/>
    </source>
</evidence>
<accession>F9F888</accession>
<dbReference type="AlphaFoldDB" id="F9F888"/>
<sequence length="175" mass="19889">MHLPYGDDLVDNVWLYLCQFLQYWPSAVTQEHKVLIDSTVVVGWLGEIDYTQTNRNKDEAARSRHHSRSPLAADDASGEAILVDKYIRACSMAALECFVAYWYFLVSFPSHLVVAPRSTWCLWILLAHQEGDLQGSASGKDYHRRRRCYCYHGMVAASHSWVAGNENGSESESDE</sequence>
<protein>
    <submittedName>
        <fullName evidence="1">Uncharacterized protein</fullName>
    </submittedName>
</protein>
<name>F9F888_FUSOF</name>
<gene>
    <name evidence="1" type="ORF">FOXB_02613</name>
</gene>
<organism evidence="1">
    <name type="scientific">Fusarium oxysporum (strain Fo5176)</name>
    <name type="common">Fusarium vascular wilt</name>
    <dbReference type="NCBI Taxonomy" id="660025"/>
    <lineage>
        <taxon>Eukaryota</taxon>
        <taxon>Fungi</taxon>
        <taxon>Dikarya</taxon>
        <taxon>Ascomycota</taxon>
        <taxon>Pezizomycotina</taxon>
        <taxon>Sordariomycetes</taxon>
        <taxon>Hypocreomycetidae</taxon>
        <taxon>Hypocreales</taxon>
        <taxon>Nectriaceae</taxon>
        <taxon>Fusarium</taxon>
        <taxon>Fusarium oxysporum species complex</taxon>
    </lineage>
</organism>
<comment type="caution">
    <text evidence="1">The sequence shown here is derived from an EMBL/GenBank/DDBJ whole genome shotgun (WGS) entry which is preliminary data.</text>
</comment>